<dbReference type="SMART" id="SM00091">
    <property type="entry name" value="PAS"/>
    <property type="match status" value="1"/>
</dbReference>
<evidence type="ECO:0008006" key="6">
    <source>
        <dbReference type="Google" id="ProtNLM"/>
    </source>
</evidence>
<feature type="transmembrane region" description="Helical" evidence="1">
    <location>
        <begin position="187"/>
        <end position="207"/>
    </location>
</feature>
<feature type="transmembrane region" description="Helical" evidence="1">
    <location>
        <begin position="155"/>
        <end position="175"/>
    </location>
</feature>
<evidence type="ECO:0000256" key="1">
    <source>
        <dbReference type="SAM" id="Phobius"/>
    </source>
</evidence>
<keyword evidence="1" id="KW-1133">Transmembrane helix</keyword>
<feature type="domain" description="PAS" evidence="2">
    <location>
        <begin position="315"/>
        <end position="388"/>
    </location>
</feature>
<dbReference type="InterPro" id="IPR029787">
    <property type="entry name" value="Nucleotide_cyclase"/>
</dbReference>
<evidence type="ECO:0000259" key="2">
    <source>
        <dbReference type="PROSITE" id="PS50112"/>
    </source>
</evidence>
<dbReference type="PROSITE" id="PS50112">
    <property type="entry name" value="PAS"/>
    <property type="match status" value="1"/>
</dbReference>
<dbReference type="PROSITE" id="PS51257">
    <property type="entry name" value="PROKAR_LIPOPROTEIN"/>
    <property type="match status" value="1"/>
</dbReference>
<dbReference type="Proteomes" id="UP001501470">
    <property type="component" value="Unassembled WGS sequence"/>
</dbReference>
<dbReference type="InterPro" id="IPR035965">
    <property type="entry name" value="PAS-like_dom_sf"/>
</dbReference>
<dbReference type="PANTHER" id="PTHR44757">
    <property type="entry name" value="DIGUANYLATE CYCLASE DGCP"/>
    <property type="match status" value="1"/>
</dbReference>
<dbReference type="RefSeq" id="WP_344502660.1">
    <property type="nucleotide sequence ID" value="NZ_BAAAQD010000005.1"/>
</dbReference>
<proteinExistence type="predicted"/>
<evidence type="ECO:0000313" key="5">
    <source>
        <dbReference type="Proteomes" id="UP001501470"/>
    </source>
</evidence>
<gene>
    <name evidence="4" type="ORF">GCM10009827_031800</name>
</gene>
<dbReference type="InterPro" id="IPR043128">
    <property type="entry name" value="Rev_trsase/Diguanyl_cyclase"/>
</dbReference>
<dbReference type="NCBIfam" id="TIGR00229">
    <property type="entry name" value="sensory_box"/>
    <property type="match status" value="1"/>
</dbReference>
<dbReference type="PROSITE" id="PS50887">
    <property type="entry name" value="GGDEF"/>
    <property type="match status" value="1"/>
</dbReference>
<sequence>MIGHLRRDRALLAIAAAAVVVVGCLLTGAGGVRLFWTVLPVSDLLIWVFARRVAALPQLSGDARRFWRQAANAAVFFVAGDLSQTVVAWTHPGPAAAVPNSFQAVAILAGAGWLIWVMLSHPAPLTTPRFWLDAGSVMIGAVVLIWLLLLPQAGGSPVALLLGTVITAFAGFAAVKLVLSGNAPLSVLAAAPMVAAAVIQGFVGSLVTADGRHLRLLLAAQVLPALLLAVAPRLQEHSVRLDQRSTQRTRRPYSLLPYTTLAGLFAALPVVLRDGLGPDVWLLLGGLAATTVLVVTRQLLAFRENAALLAELGAQQERFRSLLAHSTDITSVVDATGALTYVTPATERLLGKSPAAVLGTTVMSHVHPDDLPAFAAAMDTLRAAPNASVSYQVRYAHADGSWRWLDVVSRNLLHLPSVGGYVSNARDATQARLLQDELRHQATHDGLTGLANRALFDARLAAAAAPSPDNTAGNTAGHTVAAVLLVDLDDFKMINDTHGHHAGDAVLVAVAERLAASVPAGGTAARIGGDEFAVLLPGSGARAAEAVARRFLDLLDVPVPVQGHRLLVRASVGVVDGDPRAAEALLRRADARMYAVKRETRLAQMSSSS</sequence>
<organism evidence="4 5">
    <name type="scientific">Dactylosporangium maewongense</name>
    <dbReference type="NCBI Taxonomy" id="634393"/>
    <lineage>
        <taxon>Bacteria</taxon>
        <taxon>Bacillati</taxon>
        <taxon>Actinomycetota</taxon>
        <taxon>Actinomycetes</taxon>
        <taxon>Micromonosporales</taxon>
        <taxon>Micromonosporaceae</taxon>
        <taxon>Dactylosporangium</taxon>
    </lineage>
</organism>
<dbReference type="EMBL" id="BAAAQD010000005">
    <property type="protein sequence ID" value="GAA1514712.1"/>
    <property type="molecule type" value="Genomic_DNA"/>
</dbReference>
<dbReference type="SUPFAM" id="SSF55785">
    <property type="entry name" value="PYP-like sensor domain (PAS domain)"/>
    <property type="match status" value="1"/>
</dbReference>
<feature type="transmembrane region" description="Helical" evidence="1">
    <location>
        <begin position="131"/>
        <end position="149"/>
    </location>
</feature>
<dbReference type="SMART" id="SM00267">
    <property type="entry name" value="GGDEF"/>
    <property type="match status" value="1"/>
</dbReference>
<dbReference type="SUPFAM" id="SSF55073">
    <property type="entry name" value="Nucleotide cyclase"/>
    <property type="match status" value="1"/>
</dbReference>
<keyword evidence="1" id="KW-0812">Transmembrane</keyword>
<dbReference type="Gene3D" id="3.30.70.270">
    <property type="match status" value="1"/>
</dbReference>
<comment type="caution">
    <text evidence="4">The sequence shown here is derived from an EMBL/GenBank/DDBJ whole genome shotgun (WGS) entry which is preliminary data.</text>
</comment>
<evidence type="ECO:0000313" key="4">
    <source>
        <dbReference type="EMBL" id="GAA1514712.1"/>
    </source>
</evidence>
<keyword evidence="5" id="KW-1185">Reference proteome</keyword>
<feature type="transmembrane region" description="Helical" evidence="1">
    <location>
        <begin position="10"/>
        <end position="28"/>
    </location>
</feature>
<reference evidence="4 5" key="1">
    <citation type="journal article" date="2019" name="Int. J. Syst. Evol. Microbiol.">
        <title>The Global Catalogue of Microorganisms (GCM) 10K type strain sequencing project: providing services to taxonomists for standard genome sequencing and annotation.</title>
        <authorList>
            <consortium name="The Broad Institute Genomics Platform"/>
            <consortium name="The Broad Institute Genome Sequencing Center for Infectious Disease"/>
            <person name="Wu L."/>
            <person name="Ma J."/>
        </authorList>
    </citation>
    <scope>NUCLEOTIDE SEQUENCE [LARGE SCALE GENOMIC DNA]</scope>
    <source>
        <strain evidence="4 5">JCM 15933</strain>
    </source>
</reference>
<feature type="transmembrane region" description="Helical" evidence="1">
    <location>
        <begin position="255"/>
        <end position="272"/>
    </location>
</feature>
<dbReference type="InterPro" id="IPR000160">
    <property type="entry name" value="GGDEF_dom"/>
</dbReference>
<dbReference type="CDD" id="cd00130">
    <property type="entry name" value="PAS"/>
    <property type="match status" value="1"/>
</dbReference>
<feature type="transmembrane region" description="Helical" evidence="1">
    <location>
        <begin position="101"/>
        <end position="119"/>
    </location>
</feature>
<name>A0ABN2AA85_9ACTN</name>
<protein>
    <recommendedName>
        <fullName evidence="6">PAS domain S-box-containing protein/diguanylate cyclase (GGDEF)-like protein</fullName>
    </recommendedName>
</protein>
<dbReference type="Pfam" id="PF00990">
    <property type="entry name" value="GGDEF"/>
    <property type="match status" value="1"/>
</dbReference>
<dbReference type="InterPro" id="IPR000014">
    <property type="entry name" value="PAS"/>
</dbReference>
<dbReference type="Gene3D" id="3.30.450.20">
    <property type="entry name" value="PAS domain"/>
    <property type="match status" value="1"/>
</dbReference>
<keyword evidence="1" id="KW-0472">Membrane</keyword>
<feature type="transmembrane region" description="Helical" evidence="1">
    <location>
        <begin position="213"/>
        <end position="234"/>
    </location>
</feature>
<accession>A0ABN2AA85</accession>
<dbReference type="InterPro" id="IPR013655">
    <property type="entry name" value="PAS_fold_3"/>
</dbReference>
<dbReference type="CDD" id="cd01949">
    <property type="entry name" value="GGDEF"/>
    <property type="match status" value="1"/>
</dbReference>
<dbReference type="InterPro" id="IPR052155">
    <property type="entry name" value="Biofilm_reg_signaling"/>
</dbReference>
<evidence type="ECO:0000259" key="3">
    <source>
        <dbReference type="PROSITE" id="PS50887"/>
    </source>
</evidence>
<dbReference type="Pfam" id="PF08447">
    <property type="entry name" value="PAS_3"/>
    <property type="match status" value="1"/>
</dbReference>
<feature type="domain" description="GGDEF" evidence="3">
    <location>
        <begin position="479"/>
        <end position="609"/>
    </location>
</feature>
<dbReference type="PANTHER" id="PTHR44757:SF2">
    <property type="entry name" value="BIOFILM ARCHITECTURE MAINTENANCE PROTEIN MBAA"/>
    <property type="match status" value="1"/>
</dbReference>
<dbReference type="NCBIfam" id="TIGR00254">
    <property type="entry name" value="GGDEF"/>
    <property type="match status" value="1"/>
</dbReference>